<keyword evidence="7" id="KW-0472">Membrane</keyword>
<sequence>MSAPMKMSKFFRKSSNLAKMCLTHCNEQTLLSRKNSTLSLGCTQRDGLKPKGCQMQLQRTCYKARMVDMEKSQVFYFDTHTLVTSLTDAGFTVDQAEGLTAALVGIMNNSVENQNKTLVTKANQEIVIQQVMSHIAAVKKDMVILEKSEFTNLKNENEKQKTEIEHLKRTVTDQLDKLKGGITLDINLERSRAKEDHAWTEKELSILNNKISTETANLRTIYEQYRNDVFKYAGGTIISCLTISLGFYRLWS</sequence>
<comment type="subcellular location">
    <subcellularLocation>
        <location evidence="1">Mitochondrion membrane</location>
    </subcellularLocation>
</comment>
<proteinExistence type="inferred from homology"/>
<evidence type="ECO:0000256" key="2">
    <source>
        <dbReference type="ARBA" id="ARBA00007224"/>
    </source>
</evidence>
<reference evidence="8" key="1">
    <citation type="submission" date="2022-03" db="EMBL/GenBank/DDBJ databases">
        <authorList>
            <person name="Martin C."/>
        </authorList>
    </citation>
    <scope>NUCLEOTIDE SEQUENCE</scope>
</reference>
<evidence type="ECO:0000256" key="3">
    <source>
        <dbReference type="ARBA" id="ARBA00022692"/>
    </source>
</evidence>
<keyword evidence="5" id="KW-0175">Coiled coil</keyword>
<evidence type="ECO:0000313" key="8">
    <source>
        <dbReference type="EMBL" id="CAH1779807.1"/>
    </source>
</evidence>
<dbReference type="PANTHER" id="PTHR14360">
    <property type="entry name" value="PROTEIN FMP32, MITOCHONDRIAL"/>
    <property type="match status" value="1"/>
</dbReference>
<dbReference type="Gene3D" id="1.20.5.340">
    <property type="match status" value="1"/>
</dbReference>
<keyword evidence="4" id="KW-1133">Transmembrane helix</keyword>
<dbReference type="PANTHER" id="PTHR14360:SF1">
    <property type="entry name" value="PROTEIN FMP32, MITOCHONDRIAL"/>
    <property type="match status" value="1"/>
</dbReference>
<evidence type="ECO:0000256" key="1">
    <source>
        <dbReference type="ARBA" id="ARBA00004325"/>
    </source>
</evidence>
<keyword evidence="9" id="KW-1185">Reference proteome</keyword>
<keyword evidence="3" id="KW-0812">Transmembrane</keyword>
<dbReference type="InterPro" id="IPR024461">
    <property type="entry name" value="CCDC90-like"/>
</dbReference>
<name>A0A8J1URV3_OWEFU</name>
<protein>
    <submittedName>
        <fullName evidence="8">Uncharacterized protein</fullName>
    </submittedName>
</protein>
<comment type="caution">
    <text evidence="8">The sequence shown here is derived from an EMBL/GenBank/DDBJ whole genome shotgun (WGS) entry which is preliminary data.</text>
</comment>
<dbReference type="GO" id="GO:0031966">
    <property type="term" value="C:mitochondrial membrane"/>
    <property type="evidence" value="ECO:0007669"/>
    <property type="project" value="UniProtKB-SubCell"/>
</dbReference>
<evidence type="ECO:0000256" key="6">
    <source>
        <dbReference type="ARBA" id="ARBA00023128"/>
    </source>
</evidence>
<accession>A0A8J1URV3</accession>
<evidence type="ECO:0000313" key="9">
    <source>
        <dbReference type="Proteomes" id="UP000749559"/>
    </source>
</evidence>
<dbReference type="AlphaFoldDB" id="A0A8J1URV3"/>
<evidence type="ECO:0000256" key="7">
    <source>
        <dbReference type="ARBA" id="ARBA00023136"/>
    </source>
</evidence>
<dbReference type="Pfam" id="PF07798">
    <property type="entry name" value="CCDC90-like"/>
    <property type="match status" value="1"/>
</dbReference>
<evidence type="ECO:0000256" key="4">
    <source>
        <dbReference type="ARBA" id="ARBA00022989"/>
    </source>
</evidence>
<dbReference type="OrthoDB" id="889336at2759"/>
<gene>
    <name evidence="8" type="ORF">OFUS_LOCUS6577</name>
</gene>
<comment type="similarity">
    <text evidence="2">Belongs to the CCDC90 family.</text>
</comment>
<evidence type="ECO:0000256" key="5">
    <source>
        <dbReference type="ARBA" id="ARBA00023054"/>
    </source>
</evidence>
<organism evidence="8 9">
    <name type="scientific">Owenia fusiformis</name>
    <name type="common">Polychaete worm</name>
    <dbReference type="NCBI Taxonomy" id="6347"/>
    <lineage>
        <taxon>Eukaryota</taxon>
        <taxon>Metazoa</taxon>
        <taxon>Spiralia</taxon>
        <taxon>Lophotrochozoa</taxon>
        <taxon>Annelida</taxon>
        <taxon>Polychaeta</taxon>
        <taxon>Sedentaria</taxon>
        <taxon>Canalipalpata</taxon>
        <taxon>Sabellida</taxon>
        <taxon>Oweniida</taxon>
        <taxon>Oweniidae</taxon>
        <taxon>Owenia</taxon>
    </lineage>
</organism>
<dbReference type="FunFam" id="1.20.5.340:FF:000015">
    <property type="entry name" value="Mitochondrial calcium uniporter regulator 1"/>
    <property type="match status" value="1"/>
</dbReference>
<dbReference type="EMBL" id="CAIIXF020000003">
    <property type="protein sequence ID" value="CAH1779807.1"/>
    <property type="molecule type" value="Genomic_DNA"/>
</dbReference>
<dbReference type="Proteomes" id="UP000749559">
    <property type="component" value="Unassembled WGS sequence"/>
</dbReference>
<keyword evidence="6" id="KW-0496">Mitochondrion</keyword>